<feature type="binding site" evidence="3">
    <location>
        <position position="157"/>
    </location>
    <ligand>
        <name>Cu cation</name>
        <dbReference type="ChEBI" id="CHEBI:23378"/>
    </ligand>
</feature>
<dbReference type="AlphaFoldDB" id="A0A5D4UC73"/>
<dbReference type="GO" id="GO:0046872">
    <property type="term" value="F:metal ion binding"/>
    <property type="evidence" value="ECO:0007669"/>
    <property type="project" value="UniProtKB-KW"/>
</dbReference>
<dbReference type="PANTHER" id="PTHR12151:SF25">
    <property type="entry name" value="LINALOOL DEHYDRATASE_ISOMERASE DOMAIN-CONTAINING PROTEIN"/>
    <property type="match status" value="1"/>
</dbReference>
<dbReference type="EMBL" id="VTEZ01000004">
    <property type="protein sequence ID" value="TYS84793.1"/>
    <property type="molecule type" value="Genomic_DNA"/>
</dbReference>
<dbReference type="PROSITE" id="PS51352">
    <property type="entry name" value="THIOREDOXIN_2"/>
    <property type="match status" value="1"/>
</dbReference>
<feature type="signal peptide" evidence="5">
    <location>
        <begin position="1"/>
        <end position="27"/>
    </location>
</feature>
<comment type="caution">
    <text evidence="7">The sequence shown here is derived from an EMBL/GenBank/DDBJ whole genome shotgun (WGS) entry which is preliminary data.</text>
</comment>
<dbReference type="Gene3D" id="3.40.30.10">
    <property type="entry name" value="Glutaredoxin"/>
    <property type="match status" value="1"/>
</dbReference>
<protein>
    <submittedName>
        <fullName evidence="7">SCO family protein</fullName>
    </submittedName>
</protein>
<dbReference type="STRING" id="189382.BHE18_05405"/>
<dbReference type="InterPro" id="IPR003782">
    <property type="entry name" value="SCO1/SenC"/>
</dbReference>
<sequence>MSKTKPFLVVMTIISILLAGCSNSNFQAETDYEVKEFSYTNQNNQEVGLNDLKGHVWIADFIFTNCETVCPPMTFNLSKLQEKLKKEGVEDYKIVSFSVDPENDTPDALKEYISNFEADTSKWELLTGYEFDEVKDLAEHSFRSIVADDPNSDQMIHGTSFYLVNQKGTVVKTYSGNSDVPYDEIVQDMKTLIEEGSE</sequence>
<dbReference type="InterPro" id="IPR036249">
    <property type="entry name" value="Thioredoxin-like_sf"/>
</dbReference>
<comment type="similarity">
    <text evidence="1">Belongs to the SCO1/2 family.</text>
</comment>
<gene>
    <name evidence="7" type="ORF">FZC85_15660</name>
</gene>
<accession>A0A5D4UC73</accession>
<evidence type="ECO:0000256" key="1">
    <source>
        <dbReference type="ARBA" id="ARBA00010996"/>
    </source>
</evidence>
<dbReference type="Proteomes" id="UP000324269">
    <property type="component" value="Unassembled WGS sequence"/>
</dbReference>
<dbReference type="InterPro" id="IPR013766">
    <property type="entry name" value="Thioredoxin_domain"/>
</dbReference>
<dbReference type="Pfam" id="PF02630">
    <property type="entry name" value="SCO1-SenC"/>
    <property type="match status" value="1"/>
</dbReference>
<keyword evidence="2 3" id="KW-0186">Copper</keyword>
<evidence type="ECO:0000313" key="8">
    <source>
        <dbReference type="Proteomes" id="UP000324269"/>
    </source>
</evidence>
<keyword evidence="3" id="KW-0479">Metal-binding</keyword>
<feature type="domain" description="Thioredoxin" evidence="6">
    <location>
        <begin position="28"/>
        <end position="194"/>
    </location>
</feature>
<dbReference type="PROSITE" id="PS51257">
    <property type="entry name" value="PROKAR_LIPOPROTEIN"/>
    <property type="match status" value="1"/>
</dbReference>
<dbReference type="OrthoDB" id="9811998at2"/>
<evidence type="ECO:0000256" key="4">
    <source>
        <dbReference type="PIRSR" id="PIRSR603782-2"/>
    </source>
</evidence>
<evidence type="ECO:0000256" key="2">
    <source>
        <dbReference type="ARBA" id="ARBA00023008"/>
    </source>
</evidence>
<evidence type="ECO:0000259" key="6">
    <source>
        <dbReference type="PROSITE" id="PS51352"/>
    </source>
</evidence>
<evidence type="ECO:0000256" key="5">
    <source>
        <dbReference type="SAM" id="SignalP"/>
    </source>
</evidence>
<feature type="binding site" evidence="3">
    <location>
        <position position="70"/>
    </location>
    <ligand>
        <name>Cu cation</name>
        <dbReference type="ChEBI" id="CHEBI:23378"/>
    </ligand>
</feature>
<feature type="binding site" evidence="3">
    <location>
        <position position="66"/>
    </location>
    <ligand>
        <name>Cu cation</name>
        <dbReference type="ChEBI" id="CHEBI:23378"/>
    </ligand>
</feature>
<dbReference type="RefSeq" id="WP_148969221.1">
    <property type="nucleotide sequence ID" value="NZ_CANLNA010000002.1"/>
</dbReference>
<keyword evidence="5" id="KW-0732">Signal</keyword>
<reference evidence="7 8" key="1">
    <citation type="submission" date="2019-08" db="EMBL/GenBank/DDBJ databases">
        <title>Bacillus genomes from the desert of Cuatro Cienegas, Coahuila.</title>
        <authorList>
            <person name="Olmedo-Alvarez G."/>
        </authorList>
    </citation>
    <scope>NUCLEOTIDE SEQUENCE [LARGE SCALE GENOMIC DNA]</scope>
    <source>
        <strain evidence="7 8">CH87b_3T</strain>
    </source>
</reference>
<feature type="chain" id="PRO_5038906515" evidence="5">
    <location>
        <begin position="28"/>
        <end position="198"/>
    </location>
</feature>
<organism evidence="7 8">
    <name type="scientific">Rossellomorea aquimaris</name>
    <dbReference type="NCBI Taxonomy" id="189382"/>
    <lineage>
        <taxon>Bacteria</taxon>
        <taxon>Bacillati</taxon>
        <taxon>Bacillota</taxon>
        <taxon>Bacilli</taxon>
        <taxon>Bacillales</taxon>
        <taxon>Bacillaceae</taxon>
        <taxon>Rossellomorea</taxon>
    </lineage>
</organism>
<proteinExistence type="inferred from homology"/>
<keyword evidence="4" id="KW-1015">Disulfide bond</keyword>
<dbReference type="CDD" id="cd02968">
    <property type="entry name" value="SCO"/>
    <property type="match status" value="1"/>
</dbReference>
<dbReference type="PANTHER" id="PTHR12151">
    <property type="entry name" value="ELECTRON TRANSPORT PROTIN SCO1/SENC FAMILY MEMBER"/>
    <property type="match status" value="1"/>
</dbReference>
<feature type="disulfide bond" description="Redox-active" evidence="4">
    <location>
        <begin position="66"/>
        <end position="70"/>
    </location>
</feature>
<evidence type="ECO:0000256" key="3">
    <source>
        <dbReference type="PIRSR" id="PIRSR603782-1"/>
    </source>
</evidence>
<name>A0A5D4UC73_9BACI</name>
<evidence type="ECO:0000313" key="7">
    <source>
        <dbReference type="EMBL" id="TYS84793.1"/>
    </source>
</evidence>
<dbReference type="SUPFAM" id="SSF52833">
    <property type="entry name" value="Thioredoxin-like"/>
    <property type="match status" value="1"/>
</dbReference>